<keyword evidence="6 7" id="KW-0206">Cytoskeleton</keyword>
<proteinExistence type="inferred from homology"/>
<keyword evidence="10" id="KW-1185">Reference proteome</keyword>
<dbReference type="PRINTS" id="PR00392">
    <property type="entry name" value="PROFILIN"/>
</dbReference>
<evidence type="ECO:0000256" key="4">
    <source>
        <dbReference type="ARBA" id="ARBA00022490"/>
    </source>
</evidence>
<dbReference type="AlphaFoldDB" id="A0A3M6U4N5"/>
<dbReference type="InterPro" id="IPR036140">
    <property type="entry name" value="PFN_sf"/>
</dbReference>
<dbReference type="Proteomes" id="UP000275408">
    <property type="component" value="Unassembled WGS sequence"/>
</dbReference>
<sequence length="126" mass="13382">MSWQAYVDTNLIGTGKVQRAAIFGHDGSCWATSEGFSVSQAEAQEIKILNDGSVAGKFVAGTKYMMLRNDAANKTAYLKEENVGGFTTCLTKQSLVIGGYDESAGGAGNCKTVVEGFAQYLKESGY</sequence>
<dbReference type="Pfam" id="PF00235">
    <property type="entry name" value="Profilin"/>
    <property type="match status" value="1"/>
</dbReference>
<evidence type="ECO:0000256" key="8">
    <source>
        <dbReference type="RuleBase" id="RU003909"/>
    </source>
</evidence>
<dbReference type="GO" id="GO:0005856">
    <property type="term" value="C:cytoskeleton"/>
    <property type="evidence" value="ECO:0007669"/>
    <property type="project" value="UniProtKB-SubCell"/>
</dbReference>
<dbReference type="PRINTS" id="PR01640">
    <property type="entry name" value="PROFILINPLNT"/>
</dbReference>
<dbReference type="SMART" id="SM00392">
    <property type="entry name" value="PROF"/>
    <property type="match status" value="1"/>
</dbReference>
<dbReference type="GO" id="GO:0003785">
    <property type="term" value="F:actin monomer binding"/>
    <property type="evidence" value="ECO:0007669"/>
    <property type="project" value="TreeGrafter"/>
</dbReference>
<dbReference type="InterPro" id="IPR048278">
    <property type="entry name" value="PFN"/>
</dbReference>
<dbReference type="EMBL" id="RCHS01002246">
    <property type="protein sequence ID" value="RMX48633.1"/>
    <property type="molecule type" value="Genomic_DNA"/>
</dbReference>
<dbReference type="PANTHER" id="PTHR11604:SF0">
    <property type="entry name" value="PROFILIN"/>
    <property type="match status" value="1"/>
</dbReference>
<dbReference type="PANTHER" id="PTHR11604">
    <property type="entry name" value="PROFILIN"/>
    <property type="match status" value="1"/>
</dbReference>
<dbReference type="STRING" id="46731.A0A3M6U4N5"/>
<evidence type="ECO:0000256" key="3">
    <source>
        <dbReference type="ARBA" id="ARBA00011583"/>
    </source>
</evidence>
<dbReference type="SUPFAM" id="SSF55770">
    <property type="entry name" value="Profilin (actin-binding protein)"/>
    <property type="match status" value="1"/>
</dbReference>
<dbReference type="GO" id="GO:0005938">
    <property type="term" value="C:cell cortex"/>
    <property type="evidence" value="ECO:0007669"/>
    <property type="project" value="TreeGrafter"/>
</dbReference>
<comment type="function">
    <text evidence="7">Binds to actin and affects the structure of the cytoskeleton. At high concentrations, profilin prevents the polymerization of actin, whereas it enhances it at low concentrations.</text>
</comment>
<evidence type="ECO:0000256" key="2">
    <source>
        <dbReference type="ARBA" id="ARBA00010058"/>
    </source>
</evidence>
<dbReference type="Gene3D" id="3.30.450.30">
    <property type="entry name" value="Dynein light chain 2a, cytoplasmic"/>
    <property type="match status" value="1"/>
</dbReference>
<name>A0A3M6U4N5_POCDA</name>
<comment type="subcellular location">
    <subcellularLocation>
        <location evidence="1">Cytoplasm</location>
        <location evidence="1">Cytoskeleton</location>
    </subcellularLocation>
</comment>
<comment type="subunit">
    <text evidence="3 7">Occurs in many kinds of cells as a complex with monomeric actin in a 1:1 ratio.</text>
</comment>
<evidence type="ECO:0000313" key="10">
    <source>
        <dbReference type="Proteomes" id="UP000275408"/>
    </source>
</evidence>
<comment type="caution">
    <text evidence="9">The sequence shown here is derived from an EMBL/GenBank/DDBJ whole genome shotgun (WGS) entry which is preliminary data.</text>
</comment>
<comment type="similarity">
    <text evidence="2 8">Belongs to the profilin family.</text>
</comment>
<gene>
    <name evidence="9" type="ORF">pdam_00007994</name>
</gene>
<evidence type="ECO:0000256" key="7">
    <source>
        <dbReference type="RuleBase" id="RU003908"/>
    </source>
</evidence>
<evidence type="ECO:0000313" key="9">
    <source>
        <dbReference type="EMBL" id="RMX48633.1"/>
    </source>
</evidence>
<reference evidence="9 10" key="1">
    <citation type="journal article" date="2018" name="Sci. Rep.">
        <title>Comparative analysis of the Pocillopora damicornis genome highlights role of immune system in coral evolution.</title>
        <authorList>
            <person name="Cunning R."/>
            <person name="Bay R.A."/>
            <person name="Gillette P."/>
            <person name="Baker A.C."/>
            <person name="Traylor-Knowles N."/>
        </authorList>
    </citation>
    <scope>NUCLEOTIDE SEQUENCE [LARGE SCALE GENOMIC DNA]</scope>
    <source>
        <strain evidence="9">RSMAS</strain>
        <tissue evidence="9">Whole animal</tissue>
    </source>
</reference>
<evidence type="ECO:0000256" key="5">
    <source>
        <dbReference type="ARBA" id="ARBA00023203"/>
    </source>
</evidence>
<protein>
    <recommendedName>
        <fullName evidence="8">Profilin</fullName>
    </recommendedName>
</protein>
<evidence type="ECO:0000256" key="6">
    <source>
        <dbReference type="ARBA" id="ARBA00023212"/>
    </source>
</evidence>
<organism evidence="9 10">
    <name type="scientific">Pocillopora damicornis</name>
    <name type="common">Cauliflower coral</name>
    <name type="synonym">Millepora damicornis</name>
    <dbReference type="NCBI Taxonomy" id="46731"/>
    <lineage>
        <taxon>Eukaryota</taxon>
        <taxon>Metazoa</taxon>
        <taxon>Cnidaria</taxon>
        <taxon>Anthozoa</taxon>
        <taxon>Hexacorallia</taxon>
        <taxon>Scleractinia</taxon>
        <taxon>Astrocoeniina</taxon>
        <taxon>Pocilloporidae</taxon>
        <taxon>Pocillopora</taxon>
    </lineage>
</organism>
<dbReference type="InterPro" id="IPR005455">
    <property type="entry name" value="PFN_euk"/>
</dbReference>
<keyword evidence="4" id="KW-0963">Cytoplasm</keyword>
<keyword evidence="5 8" id="KW-0009">Actin-binding</keyword>
<evidence type="ECO:0000256" key="1">
    <source>
        <dbReference type="ARBA" id="ARBA00004245"/>
    </source>
</evidence>
<dbReference type="InterPro" id="IPR027310">
    <property type="entry name" value="Profilin_CS"/>
</dbReference>
<dbReference type="PROSITE" id="PS00414">
    <property type="entry name" value="PROFILIN"/>
    <property type="match status" value="1"/>
</dbReference>
<dbReference type="CDD" id="cd00148">
    <property type="entry name" value="PROF"/>
    <property type="match status" value="1"/>
</dbReference>
<dbReference type="OrthoDB" id="421374at2759"/>
<accession>A0A3M6U4N5</accession>